<dbReference type="GO" id="GO:0003676">
    <property type="term" value="F:nucleic acid binding"/>
    <property type="evidence" value="ECO:0007669"/>
    <property type="project" value="InterPro"/>
</dbReference>
<name>A0A2N9WR52_9NEIS</name>
<dbReference type="SUPFAM" id="SSF53098">
    <property type="entry name" value="Ribonuclease H-like"/>
    <property type="match status" value="1"/>
</dbReference>
<organism evidence="2 3">
    <name type="scientific">Snodgrassella alvi</name>
    <dbReference type="NCBI Taxonomy" id="1196083"/>
    <lineage>
        <taxon>Bacteria</taxon>
        <taxon>Pseudomonadati</taxon>
        <taxon>Pseudomonadota</taxon>
        <taxon>Betaproteobacteria</taxon>
        <taxon>Neisseriales</taxon>
        <taxon>Neisseriaceae</taxon>
        <taxon>Snodgrassella</taxon>
    </lineage>
</organism>
<dbReference type="InterPro" id="IPR012337">
    <property type="entry name" value="RNaseH-like_sf"/>
</dbReference>
<dbReference type="GO" id="GO:0015074">
    <property type="term" value="P:DNA integration"/>
    <property type="evidence" value="ECO:0007669"/>
    <property type="project" value="InterPro"/>
</dbReference>
<accession>A0A2N9WR52</accession>
<dbReference type="EMBL" id="MDVB01000118">
    <property type="protein sequence ID" value="PIT12341.1"/>
    <property type="molecule type" value="Genomic_DNA"/>
</dbReference>
<dbReference type="Pfam" id="PF13683">
    <property type="entry name" value="rve_3"/>
    <property type="match status" value="1"/>
</dbReference>
<gene>
    <name evidence="2" type="ORF">BGI32_10270</name>
</gene>
<dbReference type="PANTHER" id="PTHR47515">
    <property type="entry name" value="LOW CALCIUM RESPONSE LOCUS PROTEIN T"/>
    <property type="match status" value="1"/>
</dbReference>
<dbReference type="InterPro" id="IPR036397">
    <property type="entry name" value="RNaseH_sf"/>
</dbReference>
<comment type="caution">
    <text evidence="2">The sequence shown here is derived from an EMBL/GenBank/DDBJ whole genome shotgun (WGS) entry which is preliminary data.</text>
</comment>
<evidence type="ECO:0000313" key="3">
    <source>
        <dbReference type="Proteomes" id="UP000231293"/>
    </source>
</evidence>
<dbReference type="Gene3D" id="3.30.420.10">
    <property type="entry name" value="Ribonuclease H-like superfamily/Ribonuclease H"/>
    <property type="match status" value="1"/>
</dbReference>
<sequence>MDFMSDSSRNQRRFRTFNVIDDYNREALGIDIAISLPAGRITRYLDKLAEYHCYPLKIRVDNGPEFTGNTFTYWAKSHGITIEYINPSSSYQNGYIERFNRTYRTEVLDLYLFNHLEQARKVTEEWLTIYNTERPHKALNNMTPIEYKILKQAA</sequence>
<dbReference type="AlphaFoldDB" id="A0A2N9WR52"/>
<feature type="domain" description="Integrase catalytic" evidence="1">
    <location>
        <begin position="1"/>
        <end position="152"/>
    </location>
</feature>
<dbReference type="Proteomes" id="UP000231293">
    <property type="component" value="Unassembled WGS sequence"/>
</dbReference>
<evidence type="ECO:0000313" key="2">
    <source>
        <dbReference type="EMBL" id="PIT12341.1"/>
    </source>
</evidence>
<reference evidence="2 3" key="1">
    <citation type="journal article" date="2017" name="MBio">
        <title>Type VI secretion-mediated competition in the bee gut microbiome.</title>
        <authorList>
            <person name="Steele M.I."/>
            <person name="Kwong W.K."/>
            <person name="Powell J.E."/>
            <person name="Whiteley M."/>
            <person name="Moran N.A."/>
        </authorList>
    </citation>
    <scope>NUCLEOTIDE SEQUENCE [LARGE SCALE GENOMIC DNA]</scope>
    <source>
        <strain evidence="2 3">App2-2</strain>
    </source>
</reference>
<evidence type="ECO:0000259" key="1">
    <source>
        <dbReference type="PROSITE" id="PS50994"/>
    </source>
</evidence>
<dbReference type="InterPro" id="IPR001584">
    <property type="entry name" value="Integrase_cat-core"/>
</dbReference>
<protein>
    <recommendedName>
        <fullName evidence="1">Integrase catalytic domain-containing protein</fullName>
    </recommendedName>
</protein>
<dbReference type="PROSITE" id="PS50994">
    <property type="entry name" value="INTEGRASE"/>
    <property type="match status" value="1"/>
</dbReference>
<dbReference type="PANTHER" id="PTHR47515:SF2">
    <property type="entry name" value="INTEGRASE CORE DOMAIN PROTEIN"/>
    <property type="match status" value="1"/>
</dbReference>
<proteinExistence type="predicted"/>